<sequence length="121" mass="13608">MMSGDAEMTGTPLRALLYALFEISKEVEVDDVLLHLMENCPNYLPNKQLLAKMADYLAEKREGLKGTKTFNPEQEASSARVLAEAIRNQRLCNNLFVSEVVVQFSAITADHPHLSRHNNSF</sequence>
<gene>
    <name evidence="1" type="ORF">EC970246_4030</name>
</gene>
<evidence type="ECO:0000313" key="1">
    <source>
        <dbReference type="EMBL" id="EIG92855.1"/>
    </source>
</evidence>
<name>A0A8E0KUW0_ECOLX</name>
<protein>
    <submittedName>
        <fullName evidence="1">Uncharacterized protein</fullName>
    </submittedName>
</protein>
<proteinExistence type="predicted"/>
<organism evidence="1 2">
    <name type="scientific">Escherichia coli 97.0246</name>
    <dbReference type="NCBI Taxonomy" id="869670"/>
    <lineage>
        <taxon>Bacteria</taxon>
        <taxon>Pseudomonadati</taxon>
        <taxon>Pseudomonadota</taxon>
        <taxon>Gammaproteobacteria</taxon>
        <taxon>Enterobacterales</taxon>
        <taxon>Enterobacteriaceae</taxon>
        <taxon>Escherichia</taxon>
    </lineage>
</organism>
<dbReference type="EMBL" id="AEZJ02000019">
    <property type="protein sequence ID" value="EIG92855.1"/>
    <property type="molecule type" value="Genomic_DNA"/>
</dbReference>
<reference evidence="1 2" key="1">
    <citation type="submission" date="2011-12" db="EMBL/GenBank/DDBJ databases">
        <authorList>
            <person name="Brinkac L."/>
            <person name="Radune D."/>
            <person name="Sanka R."/>
            <person name="Selengut J."/>
            <person name="DebRoy C."/>
            <person name="Feng P."/>
            <person name="Fratamico P.M."/>
            <person name="Kapur V."/>
            <person name="Kariyawasam S."/>
            <person name="Losada L."/>
            <person name="Nierman W.C."/>
            <person name="Nelson K."/>
        </authorList>
    </citation>
    <scope>NUCLEOTIDE SEQUENCE [LARGE SCALE GENOMIC DNA]</scope>
    <source>
        <strain evidence="1 2">97.0246</strain>
    </source>
</reference>
<dbReference type="Proteomes" id="UP000004454">
    <property type="component" value="Unassembled WGS sequence"/>
</dbReference>
<comment type="caution">
    <text evidence="1">The sequence shown here is derived from an EMBL/GenBank/DDBJ whole genome shotgun (WGS) entry which is preliminary data.</text>
</comment>
<evidence type="ECO:0000313" key="2">
    <source>
        <dbReference type="Proteomes" id="UP000004454"/>
    </source>
</evidence>
<dbReference type="AlphaFoldDB" id="A0A8E0KUW0"/>
<dbReference type="RefSeq" id="WP_001365040.1">
    <property type="nucleotide sequence ID" value="NZ_AEZJ02000019.1"/>
</dbReference>
<accession>A0A8E0KUW0</accession>